<organism evidence="1">
    <name type="scientific">viral metagenome</name>
    <dbReference type="NCBI Taxonomy" id="1070528"/>
    <lineage>
        <taxon>unclassified sequences</taxon>
        <taxon>metagenomes</taxon>
        <taxon>organismal metagenomes</taxon>
    </lineage>
</organism>
<protein>
    <submittedName>
        <fullName evidence="1">Uncharacterized protein</fullName>
    </submittedName>
</protein>
<reference evidence="1" key="1">
    <citation type="journal article" date="2020" name="Nature">
        <title>Giant virus diversity and host interactions through global metagenomics.</title>
        <authorList>
            <person name="Schulz F."/>
            <person name="Roux S."/>
            <person name="Paez-Espino D."/>
            <person name="Jungbluth S."/>
            <person name="Walsh D.A."/>
            <person name="Denef V.J."/>
            <person name="McMahon K.D."/>
            <person name="Konstantinidis K.T."/>
            <person name="Eloe-Fadrosh E.A."/>
            <person name="Kyrpides N.C."/>
            <person name="Woyke T."/>
        </authorList>
    </citation>
    <scope>NUCLEOTIDE SEQUENCE</scope>
    <source>
        <strain evidence="1">GVMAG-M-3300009155-48</strain>
    </source>
</reference>
<name>A0A6C0ES45_9ZZZZ</name>
<dbReference type="AlphaFoldDB" id="A0A6C0ES45"/>
<proteinExistence type="predicted"/>
<sequence length="238" mass="26886">MKKPILTILIIIVFLAGIYAYATNGIFKSLKITEKFETNTISASCPNILLKKDNVLLLYNSQKPEVEGVNPLPFYNLDEYINYLEIQRKKGYRCPVLFLQNEVNTQGEEVYRMRPSPFELDGGVPEQTTLYPGSNDIIKVIDASREDPPYNKGNYPGFDPQGLYVGRYTDVDQVHDSTEKAEISDNPMDSNWGGVLFTQQSLESGKYVDNSVKKPLLHTPKNIVPGLFGENLPKDQLE</sequence>
<dbReference type="EMBL" id="MN738925">
    <property type="protein sequence ID" value="QHT31818.1"/>
    <property type="molecule type" value="Genomic_DNA"/>
</dbReference>
<evidence type="ECO:0000313" key="1">
    <source>
        <dbReference type="EMBL" id="QHT31818.1"/>
    </source>
</evidence>
<accession>A0A6C0ES45</accession>